<feature type="transmembrane region" description="Helical" evidence="1">
    <location>
        <begin position="76"/>
        <end position="95"/>
    </location>
</feature>
<proteinExistence type="predicted"/>
<sequence>MLNARNETLLNEMKFYVRSSSVSDKKASEILMELEDHLLTAQQDGKSFEQVFGQNPKSYCDEIIRELPKPTKREQLGTYALLIPLLLLWRFIGGFSGELVIPLYETIAYMILSSALACGLLVALRKGAFMPKRQSVWITYVISLVTLAAYVGFFVFANRFLPVEPRLVLHGSYAYVTAAISLFIILFSLFGPLLKKKR</sequence>
<dbReference type="EMBL" id="FONN01000011">
    <property type="protein sequence ID" value="SFF01874.1"/>
    <property type="molecule type" value="Genomic_DNA"/>
</dbReference>
<dbReference type="Pfam" id="PF06570">
    <property type="entry name" value="DUF1129"/>
    <property type="match status" value="1"/>
</dbReference>
<feature type="transmembrane region" description="Helical" evidence="1">
    <location>
        <begin position="107"/>
        <end position="124"/>
    </location>
</feature>
<keyword evidence="1" id="KW-0812">Transmembrane</keyword>
<evidence type="ECO:0008006" key="4">
    <source>
        <dbReference type="Google" id="ProtNLM"/>
    </source>
</evidence>
<feature type="transmembrane region" description="Helical" evidence="1">
    <location>
        <begin position="173"/>
        <end position="194"/>
    </location>
</feature>
<dbReference type="Gene3D" id="1.10.1900.10">
    <property type="entry name" value="c-terminal domain of poly(a) binding protein"/>
    <property type="match status" value="1"/>
</dbReference>
<gene>
    <name evidence="2" type="ORF">SAMN04487969_111142</name>
</gene>
<keyword evidence="1" id="KW-1133">Transmembrane helix</keyword>
<dbReference type="Proteomes" id="UP000183410">
    <property type="component" value="Unassembled WGS sequence"/>
</dbReference>
<name>A0A1I2F8V2_9BACL</name>
<dbReference type="InterPro" id="IPR009214">
    <property type="entry name" value="DUF1129"/>
</dbReference>
<organism evidence="2 3">
    <name type="scientific">Paenibacillus algorifonticola</name>
    <dbReference type="NCBI Taxonomy" id="684063"/>
    <lineage>
        <taxon>Bacteria</taxon>
        <taxon>Bacillati</taxon>
        <taxon>Bacillota</taxon>
        <taxon>Bacilli</taxon>
        <taxon>Bacillales</taxon>
        <taxon>Paenibacillaceae</taxon>
        <taxon>Paenibacillus</taxon>
    </lineage>
</organism>
<evidence type="ECO:0000313" key="2">
    <source>
        <dbReference type="EMBL" id="SFF01874.1"/>
    </source>
</evidence>
<evidence type="ECO:0000313" key="3">
    <source>
        <dbReference type="Proteomes" id="UP000183410"/>
    </source>
</evidence>
<feature type="transmembrane region" description="Helical" evidence="1">
    <location>
        <begin position="136"/>
        <end position="161"/>
    </location>
</feature>
<dbReference type="RefSeq" id="WP_052737062.1">
    <property type="nucleotide sequence ID" value="NZ_FONN01000011.1"/>
</dbReference>
<dbReference type="PANTHER" id="PTHR41307:SF1">
    <property type="entry name" value="MEMBRANE PROTEIN"/>
    <property type="match status" value="1"/>
</dbReference>
<dbReference type="SUPFAM" id="SSF158560">
    <property type="entry name" value="BH3980-like"/>
    <property type="match status" value="1"/>
</dbReference>
<dbReference type="AlphaFoldDB" id="A0A1I2F8V2"/>
<reference evidence="3" key="1">
    <citation type="submission" date="2016-10" db="EMBL/GenBank/DDBJ databases">
        <authorList>
            <person name="Varghese N."/>
            <person name="Submissions S."/>
        </authorList>
    </citation>
    <scope>NUCLEOTIDE SEQUENCE [LARGE SCALE GENOMIC DNA]</scope>
    <source>
        <strain evidence="3">CGMCC 1.10223</strain>
    </source>
</reference>
<keyword evidence="1" id="KW-0472">Membrane</keyword>
<dbReference type="PANTHER" id="PTHR41307">
    <property type="entry name" value="MEMBRANE PROTEIN-RELATED"/>
    <property type="match status" value="1"/>
</dbReference>
<keyword evidence="3" id="KW-1185">Reference proteome</keyword>
<evidence type="ECO:0000256" key="1">
    <source>
        <dbReference type="SAM" id="Phobius"/>
    </source>
</evidence>
<accession>A0A1I2F8V2</accession>
<protein>
    <recommendedName>
        <fullName evidence="4">DUF1129 family protein</fullName>
    </recommendedName>
</protein>